<dbReference type="RefSeq" id="YP_006489243.1">
    <property type="nucleotide sequence ID" value="NC_018088.1"/>
</dbReference>
<keyword evidence="2" id="KW-1185">Reference proteome</keyword>
<proteinExistence type="predicted"/>
<dbReference type="Proteomes" id="UP000005266">
    <property type="component" value="Segment"/>
</dbReference>
<evidence type="ECO:0000313" key="1">
    <source>
        <dbReference type="EMBL" id="AFK66653.1"/>
    </source>
</evidence>
<sequence length="134" mass="15396">MMAVIIDLPFQDKIDQSSGAKAEGFALNIIRYGSKVSQLSFMGADAESSREEDWVVNYPFIEYATPAEVLGGKTDELKQLRDFYKTAQLALVRWRPFEYESNRIWRIKPNSLKIKQVAGCNFKATLQLEFLYTE</sequence>
<organism evidence="1 2">
    <name type="scientific">Colwellia phage 9A</name>
    <dbReference type="NCBI Taxonomy" id="765765"/>
    <lineage>
        <taxon>Viruses</taxon>
        <taxon>Duplodnaviria</taxon>
        <taxon>Heunggongvirae</taxon>
        <taxon>Uroviricota</taxon>
        <taxon>Caudoviricetes</taxon>
        <taxon>Franklinbayvirus</taxon>
        <taxon>Franklinbayvirus fv9A</taxon>
    </lineage>
</organism>
<evidence type="ECO:0000313" key="2">
    <source>
        <dbReference type="Proteomes" id="UP000005266"/>
    </source>
</evidence>
<dbReference type="GeneID" id="13165474"/>
<gene>
    <name evidence="1" type="ORF">COPG_00057</name>
</gene>
<name>I3UMD8_9CAUD</name>
<reference evidence="1 2" key="1">
    <citation type="journal article" date="2013" name="Extremophiles">
        <title>Genomic analysis of cold-active Colwelliaphage 9A and psychrophilic phage-host interactions.</title>
        <authorList>
            <person name="Colangelo-Lillis J.R."/>
            <person name="Deming J.W."/>
        </authorList>
    </citation>
    <scope>NUCLEOTIDE SEQUENCE [LARGE SCALE GENOMIC DNA]</scope>
    <source>
        <strain evidence="1">9A</strain>
    </source>
</reference>
<accession>I3UMD8</accession>
<protein>
    <submittedName>
        <fullName evidence="1">Uncharacterized protein</fullName>
    </submittedName>
</protein>
<dbReference type="EMBL" id="HQ317390">
    <property type="protein sequence ID" value="AFK66653.1"/>
    <property type="molecule type" value="Genomic_DNA"/>
</dbReference>
<dbReference type="KEGG" id="vg:13165474"/>